<keyword evidence="5 6" id="KW-0472">Membrane</keyword>
<dbReference type="NCBIfam" id="TIGR02532">
    <property type="entry name" value="IV_pilin_GFxxxE"/>
    <property type="match status" value="1"/>
</dbReference>
<evidence type="ECO:0000256" key="3">
    <source>
        <dbReference type="ARBA" id="ARBA00022692"/>
    </source>
</evidence>
<dbReference type="GO" id="GO:0015627">
    <property type="term" value="C:type II protein secretion system complex"/>
    <property type="evidence" value="ECO:0007669"/>
    <property type="project" value="InterPro"/>
</dbReference>
<evidence type="ECO:0000313" key="8">
    <source>
        <dbReference type="Proteomes" id="UP000179880"/>
    </source>
</evidence>
<protein>
    <recommendedName>
        <fullName evidence="9">Type II secretion system protein GspG C-terminal domain-containing protein</fullName>
    </recommendedName>
</protein>
<organism evidence="7 8">
    <name type="scientific">Candidatus Nomurabacteria bacterium RIFCSPHIGHO2_02_FULL_42_24</name>
    <dbReference type="NCBI Taxonomy" id="1801757"/>
    <lineage>
        <taxon>Bacteria</taxon>
        <taxon>Candidatus Nomuraibacteriota</taxon>
    </lineage>
</organism>
<keyword evidence="4 6" id="KW-1133">Transmembrane helix</keyword>
<dbReference type="InterPro" id="IPR045584">
    <property type="entry name" value="Pilin-like"/>
</dbReference>
<accession>A0A1F6WMC0</accession>
<comment type="subcellular location">
    <subcellularLocation>
        <location evidence="1">Membrane</location>
        <topology evidence="1">Single-pass membrane protein</topology>
    </subcellularLocation>
</comment>
<dbReference type="SUPFAM" id="SSF54523">
    <property type="entry name" value="Pili subunits"/>
    <property type="match status" value="1"/>
</dbReference>
<dbReference type="Gene3D" id="3.30.700.10">
    <property type="entry name" value="Glycoprotein, Type 4 Pilin"/>
    <property type="match status" value="1"/>
</dbReference>
<dbReference type="InterPro" id="IPR012902">
    <property type="entry name" value="N_methyl_site"/>
</dbReference>
<name>A0A1F6WMC0_9BACT</name>
<dbReference type="EMBL" id="MFUH01000001">
    <property type="protein sequence ID" value="OGI82875.1"/>
    <property type="molecule type" value="Genomic_DNA"/>
</dbReference>
<evidence type="ECO:0000256" key="4">
    <source>
        <dbReference type="ARBA" id="ARBA00022989"/>
    </source>
</evidence>
<dbReference type="Pfam" id="PF07963">
    <property type="entry name" value="N_methyl"/>
    <property type="match status" value="1"/>
</dbReference>
<reference evidence="7 8" key="1">
    <citation type="journal article" date="2016" name="Nat. Commun.">
        <title>Thousands of microbial genomes shed light on interconnected biogeochemical processes in an aquifer system.</title>
        <authorList>
            <person name="Anantharaman K."/>
            <person name="Brown C.T."/>
            <person name="Hug L.A."/>
            <person name="Sharon I."/>
            <person name="Castelle C.J."/>
            <person name="Probst A.J."/>
            <person name="Thomas B.C."/>
            <person name="Singh A."/>
            <person name="Wilkins M.J."/>
            <person name="Karaoz U."/>
            <person name="Brodie E.L."/>
            <person name="Williams K.H."/>
            <person name="Hubbard S.S."/>
            <person name="Banfield J.F."/>
        </authorList>
    </citation>
    <scope>NUCLEOTIDE SEQUENCE [LARGE SCALE GENOMIC DNA]</scope>
</reference>
<gene>
    <name evidence="7" type="ORF">A3B93_02265</name>
</gene>
<evidence type="ECO:0000256" key="6">
    <source>
        <dbReference type="SAM" id="Phobius"/>
    </source>
</evidence>
<dbReference type="GO" id="GO:0015628">
    <property type="term" value="P:protein secretion by the type II secretion system"/>
    <property type="evidence" value="ECO:0007669"/>
    <property type="project" value="InterPro"/>
</dbReference>
<dbReference type="PANTHER" id="PTHR30093">
    <property type="entry name" value="GENERAL SECRETION PATHWAY PROTEIN G"/>
    <property type="match status" value="1"/>
</dbReference>
<feature type="transmembrane region" description="Helical" evidence="6">
    <location>
        <begin position="6"/>
        <end position="28"/>
    </location>
</feature>
<comment type="caution">
    <text evidence="7">The sequence shown here is derived from an EMBL/GenBank/DDBJ whole genome shotgun (WGS) entry which is preliminary data.</text>
</comment>
<dbReference type="PRINTS" id="PR00813">
    <property type="entry name" value="BCTERIALGSPG"/>
</dbReference>
<dbReference type="PROSITE" id="PS00409">
    <property type="entry name" value="PROKAR_NTER_METHYL"/>
    <property type="match status" value="1"/>
</dbReference>
<sequence length="136" mass="14290">MSKNKGFTLIELLVVIAIIGILASIILVNLGSTRKQARDVSAISSMSSIRAAAEVFFSINNTYVGADVAAGDVDRLLEAVNTQLGAKPVFNEDQYNWEVHAVLSSSGGMSYCVDSTGFAGKMLTTAVPVSGDLTCL</sequence>
<keyword evidence="2" id="KW-0488">Methylation</keyword>
<dbReference type="Proteomes" id="UP000179880">
    <property type="component" value="Unassembled WGS sequence"/>
</dbReference>
<proteinExistence type="predicted"/>
<evidence type="ECO:0000256" key="2">
    <source>
        <dbReference type="ARBA" id="ARBA00022481"/>
    </source>
</evidence>
<dbReference type="PANTHER" id="PTHR30093:SF44">
    <property type="entry name" value="TYPE II SECRETION SYSTEM CORE PROTEIN G"/>
    <property type="match status" value="1"/>
</dbReference>
<dbReference type="InterPro" id="IPR000983">
    <property type="entry name" value="Bac_GSPG_pilin"/>
</dbReference>
<keyword evidence="3 6" id="KW-0812">Transmembrane</keyword>
<dbReference type="AlphaFoldDB" id="A0A1F6WMC0"/>
<evidence type="ECO:0000313" key="7">
    <source>
        <dbReference type="EMBL" id="OGI82875.1"/>
    </source>
</evidence>
<evidence type="ECO:0000256" key="5">
    <source>
        <dbReference type="ARBA" id="ARBA00023136"/>
    </source>
</evidence>
<evidence type="ECO:0008006" key="9">
    <source>
        <dbReference type="Google" id="ProtNLM"/>
    </source>
</evidence>
<dbReference type="GO" id="GO:0016020">
    <property type="term" value="C:membrane"/>
    <property type="evidence" value="ECO:0007669"/>
    <property type="project" value="UniProtKB-SubCell"/>
</dbReference>
<evidence type="ECO:0000256" key="1">
    <source>
        <dbReference type="ARBA" id="ARBA00004167"/>
    </source>
</evidence>